<keyword evidence="3 12" id="KW-0813">Transport</keyword>
<reference evidence="13 14" key="1">
    <citation type="submission" date="2020-04" db="EMBL/GenBank/DDBJ databases">
        <authorList>
            <person name="Laetsch R D."/>
            <person name="Stevens L."/>
            <person name="Kumar S."/>
            <person name="Blaxter L. M."/>
        </authorList>
    </citation>
    <scope>NUCLEOTIDE SEQUENCE [LARGE SCALE GENOMIC DNA]</scope>
</reference>
<dbReference type="Proteomes" id="UP000494206">
    <property type="component" value="Unassembled WGS sequence"/>
</dbReference>
<keyword evidence="6" id="KW-0303">Gap junction</keyword>
<evidence type="ECO:0000256" key="1">
    <source>
        <dbReference type="ARBA" id="ARBA00004610"/>
    </source>
</evidence>
<dbReference type="AlphaFoldDB" id="A0A8S1EI45"/>
<evidence type="ECO:0000256" key="4">
    <source>
        <dbReference type="ARBA" id="ARBA00022475"/>
    </source>
</evidence>
<evidence type="ECO:0000256" key="2">
    <source>
        <dbReference type="ARBA" id="ARBA00004651"/>
    </source>
</evidence>
<evidence type="ECO:0000256" key="11">
    <source>
        <dbReference type="ARBA" id="ARBA00023303"/>
    </source>
</evidence>
<dbReference type="GO" id="GO:0005921">
    <property type="term" value="C:gap junction"/>
    <property type="evidence" value="ECO:0007669"/>
    <property type="project" value="UniProtKB-SubCell"/>
</dbReference>
<keyword evidence="4" id="KW-1003">Cell membrane</keyword>
<keyword evidence="14" id="KW-1185">Reference proteome</keyword>
<keyword evidence="9 12" id="KW-0406">Ion transport</keyword>
<evidence type="ECO:0000256" key="5">
    <source>
        <dbReference type="ARBA" id="ARBA00022692"/>
    </source>
</evidence>
<evidence type="ECO:0000256" key="9">
    <source>
        <dbReference type="ARBA" id="ARBA00023065"/>
    </source>
</evidence>
<evidence type="ECO:0000256" key="7">
    <source>
        <dbReference type="ARBA" id="ARBA00022949"/>
    </source>
</evidence>
<keyword evidence="10 12" id="KW-0472">Membrane</keyword>
<accession>A0A8S1EI45</accession>
<dbReference type="PROSITE" id="PS51013">
    <property type="entry name" value="PANNEXIN"/>
    <property type="match status" value="1"/>
</dbReference>
<name>A0A8S1EI45_9PELO</name>
<dbReference type="PANTHER" id="PTHR11893:SF36">
    <property type="entry name" value="INNEXIN-5"/>
    <property type="match status" value="1"/>
</dbReference>
<dbReference type="EMBL" id="CADEPM010000002">
    <property type="protein sequence ID" value="CAB3399247.1"/>
    <property type="molecule type" value="Genomic_DNA"/>
</dbReference>
<evidence type="ECO:0000256" key="10">
    <source>
        <dbReference type="ARBA" id="ARBA00023136"/>
    </source>
</evidence>
<comment type="similarity">
    <text evidence="12">Belongs to the pannexin family.</text>
</comment>
<keyword evidence="8 12" id="KW-1133">Transmembrane helix</keyword>
<evidence type="ECO:0000256" key="6">
    <source>
        <dbReference type="ARBA" id="ARBA00022868"/>
    </source>
</evidence>
<protein>
    <recommendedName>
        <fullName evidence="12">Innexin</fullName>
    </recommendedName>
</protein>
<feature type="transmembrane region" description="Helical" evidence="12">
    <location>
        <begin position="91"/>
        <end position="113"/>
    </location>
</feature>
<keyword evidence="7" id="KW-0965">Cell junction</keyword>
<gene>
    <name evidence="12" type="primary">inx</name>
    <name evidence="13" type="ORF">CBOVIS_LOCUS2403</name>
</gene>
<evidence type="ECO:0000313" key="14">
    <source>
        <dbReference type="Proteomes" id="UP000494206"/>
    </source>
</evidence>
<dbReference type="PANTHER" id="PTHR11893">
    <property type="entry name" value="INNEXIN"/>
    <property type="match status" value="1"/>
</dbReference>
<dbReference type="GO" id="GO:0005886">
    <property type="term" value="C:plasma membrane"/>
    <property type="evidence" value="ECO:0007669"/>
    <property type="project" value="UniProtKB-SubCell"/>
</dbReference>
<keyword evidence="11 12" id="KW-0407">Ion channel</keyword>
<sequence length="369" mass="43704">MRYYIKKIQKYFPFTLIENELAIFNWYFTPLFLLSLAALLKMIMKQDDAVACPYNTEPMENKECLLASLSSDGRFLNRFEIRSVSIEEYRWVYVFVFVIAISLLIPMILWHILQMHINIPVNYFSSSAKNFSNMSPLERTIKINKLVVLLVERLLKPKKRLGVFSCFILLKFLSFCITCFYICGIFCFIFGHPKFFEYFLEGLTGYDVEPKAVFSREVRCMRWIKSINKATKKLLPCVMKLNNLNYKLFIALCLVLFASAILIIVDIYFNFIHAYKFTSITRQLELMFDSVSDDELKSFKNFLGRDGIFILKFVNNHSEVAFNQLVAEVYKKYIYEENNAIYMRIYERLFSSGDRPHSMEMEVYEFHEI</sequence>
<keyword evidence="5 12" id="KW-0812">Transmembrane</keyword>
<evidence type="ECO:0000313" key="13">
    <source>
        <dbReference type="EMBL" id="CAB3399247.1"/>
    </source>
</evidence>
<dbReference type="Pfam" id="PF00876">
    <property type="entry name" value="Innexin"/>
    <property type="match status" value="1"/>
</dbReference>
<feature type="transmembrane region" description="Helical" evidence="12">
    <location>
        <begin position="248"/>
        <end position="269"/>
    </location>
</feature>
<dbReference type="InterPro" id="IPR000990">
    <property type="entry name" value="Innexin"/>
</dbReference>
<dbReference type="GO" id="GO:0005243">
    <property type="term" value="F:gap junction channel activity"/>
    <property type="evidence" value="ECO:0007669"/>
    <property type="project" value="TreeGrafter"/>
</dbReference>
<dbReference type="GO" id="GO:0034220">
    <property type="term" value="P:monoatomic ion transmembrane transport"/>
    <property type="evidence" value="ECO:0007669"/>
    <property type="project" value="UniProtKB-KW"/>
</dbReference>
<proteinExistence type="inferred from homology"/>
<evidence type="ECO:0000256" key="8">
    <source>
        <dbReference type="ARBA" id="ARBA00022989"/>
    </source>
</evidence>
<evidence type="ECO:0000256" key="3">
    <source>
        <dbReference type="ARBA" id="ARBA00022448"/>
    </source>
</evidence>
<feature type="transmembrane region" description="Helical" evidence="12">
    <location>
        <begin position="21"/>
        <end position="40"/>
    </location>
</feature>
<evidence type="ECO:0000256" key="12">
    <source>
        <dbReference type="RuleBase" id="RU010713"/>
    </source>
</evidence>
<feature type="transmembrane region" description="Helical" evidence="12">
    <location>
        <begin position="161"/>
        <end position="191"/>
    </location>
</feature>
<comment type="function">
    <text evidence="12">Structural component of the gap junctions.</text>
</comment>
<comment type="caution">
    <text evidence="13">The sequence shown here is derived from an EMBL/GenBank/DDBJ whole genome shotgun (WGS) entry which is preliminary data.</text>
</comment>
<organism evidence="13 14">
    <name type="scientific">Caenorhabditis bovis</name>
    <dbReference type="NCBI Taxonomy" id="2654633"/>
    <lineage>
        <taxon>Eukaryota</taxon>
        <taxon>Metazoa</taxon>
        <taxon>Ecdysozoa</taxon>
        <taxon>Nematoda</taxon>
        <taxon>Chromadorea</taxon>
        <taxon>Rhabditida</taxon>
        <taxon>Rhabditina</taxon>
        <taxon>Rhabditomorpha</taxon>
        <taxon>Rhabditoidea</taxon>
        <taxon>Rhabditidae</taxon>
        <taxon>Peloderinae</taxon>
        <taxon>Caenorhabditis</taxon>
    </lineage>
</organism>
<comment type="subcellular location">
    <subcellularLocation>
        <location evidence="1">Cell junction</location>
        <location evidence="1">Gap junction</location>
    </subcellularLocation>
    <subcellularLocation>
        <location evidence="2 12">Cell membrane</location>
        <topology evidence="2 12">Multi-pass membrane protein</topology>
    </subcellularLocation>
</comment>